<dbReference type="GO" id="GO:0016757">
    <property type="term" value="F:glycosyltransferase activity"/>
    <property type="evidence" value="ECO:0007669"/>
    <property type="project" value="UniProtKB-UniRule"/>
</dbReference>
<keyword evidence="2 6" id="KW-0328">Glycosyltransferase</keyword>
<dbReference type="Proteomes" id="UP000234414">
    <property type="component" value="Chromosome"/>
</dbReference>
<dbReference type="GO" id="GO:0003677">
    <property type="term" value="F:DNA binding"/>
    <property type="evidence" value="ECO:0007669"/>
    <property type="project" value="UniProtKB-UniRule"/>
</dbReference>
<proteinExistence type="inferred from homology"/>
<keyword evidence="4 6" id="KW-0548">Nucleotidyltransferase</keyword>
<sequence length="259" mass="28951">MALGSMRKGIASSLIERAQGERMPNRFAFRQVDQRDLATFFRDGEVRAKLHEDPQACHQTSHVHIVQRRNSDLVEMPHGGVVNDYVAFYLSPVTAFTYAIHQGSVVVLSPTANRLGMSDASQRAFLVASVPTLFRNYPQVCFSNYALNTNVPLPVVVADQSQFETHINWLHFDDTPRTADIPEIGYEGVCRYFNSSPTPGPRHHRSTERMAELLVKNAVSISDFCAIVLPTQRALIAAQALARENGYQGVMVCRPECFI</sequence>
<feature type="binding site" evidence="6">
    <location>
        <begin position="30"/>
        <end position="32"/>
    </location>
    <ligand>
        <name>NAD(+)</name>
        <dbReference type="ChEBI" id="CHEBI:57540"/>
    </ligand>
</feature>
<organism evidence="8 9">
    <name type="scientific">Stenotrophomonas maltophilia</name>
    <name type="common">Pseudomonas maltophilia</name>
    <name type="synonym">Xanthomonas maltophilia</name>
    <dbReference type="NCBI Taxonomy" id="40324"/>
    <lineage>
        <taxon>Bacteria</taxon>
        <taxon>Pseudomonadati</taxon>
        <taxon>Pseudomonadota</taxon>
        <taxon>Gammaproteobacteria</taxon>
        <taxon>Lysobacterales</taxon>
        <taxon>Lysobacteraceae</taxon>
        <taxon>Stenotrophomonas</taxon>
        <taxon>Stenotrophomonas maltophilia group</taxon>
    </lineage>
</organism>
<gene>
    <name evidence="8" type="ORF">SmaCSM2_02060</name>
</gene>
<comment type="catalytic activity">
    <reaction evidence="6">
        <text>a thymidine in DNA + NAD(+) = an N-(ADP-alpha-D-ribosyl)-thymidine in DNA + nicotinamide + H(+)</text>
        <dbReference type="Rhea" id="RHEA:71651"/>
        <dbReference type="Rhea" id="RHEA-COMP:13556"/>
        <dbReference type="Rhea" id="RHEA-COMP:18051"/>
        <dbReference type="ChEBI" id="CHEBI:15378"/>
        <dbReference type="ChEBI" id="CHEBI:17154"/>
        <dbReference type="ChEBI" id="CHEBI:57540"/>
        <dbReference type="ChEBI" id="CHEBI:137386"/>
        <dbReference type="ChEBI" id="CHEBI:191199"/>
    </reaction>
</comment>
<name>A0AAD0FKL2_STEMA</name>
<dbReference type="GO" id="GO:0016779">
    <property type="term" value="F:nucleotidyltransferase activity"/>
    <property type="evidence" value="ECO:0007669"/>
    <property type="project" value="UniProtKB-UniRule"/>
</dbReference>
<evidence type="ECO:0000259" key="7">
    <source>
        <dbReference type="PROSITE" id="PS52018"/>
    </source>
</evidence>
<feature type="domain" description="DarT" evidence="7">
    <location>
        <begin position="26"/>
        <end position="259"/>
    </location>
</feature>
<evidence type="ECO:0000256" key="6">
    <source>
        <dbReference type="PROSITE-ProRule" id="PRU01362"/>
    </source>
</evidence>
<dbReference type="Pfam" id="PF14487">
    <property type="entry name" value="DarT"/>
    <property type="match status" value="1"/>
</dbReference>
<evidence type="ECO:0000256" key="1">
    <source>
        <dbReference type="ARBA" id="ARBA00022649"/>
    </source>
</evidence>
<feature type="binding site" evidence="6">
    <location>
        <position position="69"/>
    </location>
    <ligand>
        <name>NAD(+)</name>
        <dbReference type="ChEBI" id="CHEBI:57540"/>
    </ligand>
</feature>
<evidence type="ECO:0000313" key="8">
    <source>
        <dbReference type="EMBL" id="AUI06020.1"/>
    </source>
</evidence>
<evidence type="ECO:0000256" key="2">
    <source>
        <dbReference type="ARBA" id="ARBA00022676"/>
    </source>
</evidence>
<evidence type="ECO:0000313" key="9">
    <source>
        <dbReference type="Proteomes" id="UP000234414"/>
    </source>
</evidence>
<dbReference type="InterPro" id="IPR029494">
    <property type="entry name" value="DarT"/>
</dbReference>
<comment type="similarity">
    <text evidence="6">Belongs to the DarT ADP-ribosyltransferase family.</text>
</comment>
<keyword evidence="1 6" id="KW-1277">Toxin-antitoxin system</keyword>
<evidence type="ECO:0000256" key="5">
    <source>
        <dbReference type="ARBA" id="ARBA00023125"/>
    </source>
</evidence>
<dbReference type="PROSITE" id="PS52018">
    <property type="entry name" value="DART"/>
    <property type="match status" value="1"/>
</dbReference>
<accession>A0AAD0FKL2</accession>
<keyword evidence="3 6" id="KW-0808">Transferase</keyword>
<evidence type="ECO:0000256" key="4">
    <source>
        <dbReference type="ARBA" id="ARBA00022695"/>
    </source>
</evidence>
<feature type="active site" description="Proton acceptor" evidence="6">
    <location>
        <position position="69"/>
    </location>
</feature>
<keyword evidence="5 6" id="KW-0238">DNA-binding</keyword>
<dbReference type="EMBL" id="CP025298">
    <property type="protein sequence ID" value="AUI06020.1"/>
    <property type="molecule type" value="Genomic_DNA"/>
</dbReference>
<reference evidence="8 9" key="1">
    <citation type="submission" date="2017-12" db="EMBL/GenBank/DDBJ databases">
        <title>Complete Genome Sequence of Stenotrophomonas maltophilia CSM2.</title>
        <authorList>
            <person name="Castro-Jaimes S."/>
            <person name="Lopez-Leal G."/>
            <person name="Barberena Jonas C."/>
            <person name="Bustos P."/>
            <person name="Perez-Oseguera A."/>
            <person name="Cevallos M.A."/>
        </authorList>
    </citation>
    <scope>NUCLEOTIDE SEQUENCE [LARGE SCALE GENOMIC DNA]</scope>
    <source>
        <strain evidence="8 9">CSM2</strain>
    </source>
</reference>
<evidence type="ECO:0000256" key="3">
    <source>
        <dbReference type="ARBA" id="ARBA00022679"/>
    </source>
</evidence>
<protein>
    <recommendedName>
        <fullName evidence="7">DarT domain-containing protein</fullName>
    </recommendedName>
</protein>
<feature type="active site" evidence="6">
    <location>
        <position position="212"/>
    </location>
</feature>
<dbReference type="AlphaFoldDB" id="A0AAD0FKL2"/>
<comment type="caution">
    <text evidence="6">Lacks conserved residue(s) required for the propagation of feature annotation.</text>
</comment>